<feature type="transmembrane region" description="Helical" evidence="6">
    <location>
        <begin position="122"/>
        <end position="143"/>
    </location>
</feature>
<feature type="transmembrane region" description="Helical" evidence="6">
    <location>
        <begin position="94"/>
        <end position="110"/>
    </location>
</feature>
<dbReference type="PANTHER" id="PTHR22911:SF6">
    <property type="entry name" value="SOLUTE CARRIER FAMILY 35 MEMBER G1"/>
    <property type="match status" value="1"/>
</dbReference>
<gene>
    <name evidence="8" type="ORF">LSAT_V11C500273420</name>
</gene>
<dbReference type="PANTHER" id="PTHR22911">
    <property type="entry name" value="ACYL-MALONYL CONDENSING ENZYME-RELATED"/>
    <property type="match status" value="1"/>
</dbReference>
<evidence type="ECO:0000256" key="2">
    <source>
        <dbReference type="ARBA" id="ARBA00007635"/>
    </source>
</evidence>
<dbReference type="GO" id="GO:0016020">
    <property type="term" value="C:membrane"/>
    <property type="evidence" value="ECO:0000318"/>
    <property type="project" value="GO_Central"/>
</dbReference>
<reference evidence="8 9" key="1">
    <citation type="journal article" date="2017" name="Nat. Commun.">
        <title>Genome assembly with in vitro proximity ligation data and whole-genome triplication in lettuce.</title>
        <authorList>
            <person name="Reyes-Chin-Wo S."/>
            <person name="Wang Z."/>
            <person name="Yang X."/>
            <person name="Kozik A."/>
            <person name="Arikit S."/>
            <person name="Song C."/>
            <person name="Xia L."/>
            <person name="Froenicke L."/>
            <person name="Lavelle D.O."/>
            <person name="Truco M.J."/>
            <person name="Xia R."/>
            <person name="Zhu S."/>
            <person name="Xu C."/>
            <person name="Xu H."/>
            <person name="Xu X."/>
            <person name="Cox K."/>
            <person name="Korf I."/>
            <person name="Meyers B.C."/>
            <person name="Michelmore R.W."/>
        </authorList>
    </citation>
    <scope>NUCLEOTIDE SEQUENCE [LARGE SCALE GENOMIC DNA]</scope>
    <source>
        <strain evidence="9">cv. Salinas</strain>
        <tissue evidence="8">Seedlings</tissue>
    </source>
</reference>
<evidence type="ECO:0000256" key="5">
    <source>
        <dbReference type="ARBA" id="ARBA00023136"/>
    </source>
</evidence>
<dbReference type="Gramene" id="rna-gnl|WGS:NBSK|LSAT_5X123880_mrna">
    <property type="protein sequence ID" value="cds-PLY95750.1"/>
    <property type="gene ID" value="gene-LSAT_5X123880"/>
</dbReference>
<feature type="transmembrane region" description="Helical" evidence="6">
    <location>
        <begin position="363"/>
        <end position="386"/>
    </location>
</feature>
<feature type="transmembrane region" description="Helical" evidence="6">
    <location>
        <begin position="155"/>
        <end position="176"/>
    </location>
</feature>
<comment type="caution">
    <text evidence="8">The sequence shown here is derived from an EMBL/GenBank/DDBJ whole genome shotgun (WGS) entry which is preliminary data.</text>
</comment>
<feature type="transmembrane region" description="Helical" evidence="6">
    <location>
        <begin position="282"/>
        <end position="303"/>
    </location>
</feature>
<feature type="transmembrane region" description="Helical" evidence="6">
    <location>
        <begin position="246"/>
        <end position="270"/>
    </location>
</feature>
<organism evidence="8 9">
    <name type="scientific">Lactuca sativa</name>
    <name type="common">Garden lettuce</name>
    <dbReference type="NCBI Taxonomy" id="4236"/>
    <lineage>
        <taxon>Eukaryota</taxon>
        <taxon>Viridiplantae</taxon>
        <taxon>Streptophyta</taxon>
        <taxon>Embryophyta</taxon>
        <taxon>Tracheophyta</taxon>
        <taxon>Spermatophyta</taxon>
        <taxon>Magnoliopsida</taxon>
        <taxon>eudicotyledons</taxon>
        <taxon>Gunneridae</taxon>
        <taxon>Pentapetalae</taxon>
        <taxon>asterids</taxon>
        <taxon>campanulids</taxon>
        <taxon>Asterales</taxon>
        <taxon>Asteraceae</taxon>
        <taxon>Cichorioideae</taxon>
        <taxon>Cichorieae</taxon>
        <taxon>Lactucinae</taxon>
        <taxon>Lactuca</taxon>
    </lineage>
</organism>
<sequence>MDSTGIDGGGEGVSLIERERSHVVELAASTEGSDPVSEDQITPLLTQSDKPKLSIFTVSYPKRKNNKDQIARLIEAETSPFTQFIIWTWGGSRYSGMLSMVLSSSIYFIMEVLQDVGSAQAIPLFEIAFTRCVMISILSYMWLRRSGEPIFGPPNVRNLLVSRALTGCISLLTFIYSVQRLPMSQTMILSFTTPVMASIAARFILHENLKLAELAGIGFSFFGVLFILGSPISIQEVSGEGGGVHGAGHVFAVLIGSLSSLAGGISYCLIRSAAKVSDQPMGTVFAFGLLSSPVAAICMIATQEFVLPSFYSFILMIVLSILAFFAELFLARGLQLEKTSKVANIQYLEVALFELWGMGSSRVIVSFGKFVGCFLVFVSAFCTIYFGPEKEIEME</sequence>
<keyword evidence="4 6" id="KW-1133">Transmembrane helix</keyword>
<dbReference type="EMBL" id="NBSK02000005">
    <property type="protein sequence ID" value="KAJ0205970.1"/>
    <property type="molecule type" value="Genomic_DNA"/>
</dbReference>
<evidence type="ECO:0000256" key="1">
    <source>
        <dbReference type="ARBA" id="ARBA00004141"/>
    </source>
</evidence>
<evidence type="ECO:0000313" key="9">
    <source>
        <dbReference type="Proteomes" id="UP000235145"/>
    </source>
</evidence>
<dbReference type="Pfam" id="PF00892">
    <property type="entry name" value="EamA"/>
    <property type="match status" value="1"/>
</dbReference>
<feature type="domain" description="EamA" evidence="7">
    <location>
        <begin position="95"/>
        <end position="228"/>
    </location>
</feature>
<comment type="similarity">
    <text evidence="2">Belongs to the drug/metabolite transporter (DMT) superfamily. Plant drug/metabolite exporter (P-DME) (TC 2.A.7.4) family.</text>
</comment>
<dbReference type="InterPro" id="IPR000620">
    <property type="entry name" value="EamA_dom"/>
</dbReference>
<name>A0A9R1VGV7_LACSA</name>
<keyword evidence="5 6" id="KW-0472">Membrane</keyword>
<proteinExistence type="inferred from homology"/>
<feature type="transmembrane region" description="Helical" evidence="6">
    <location>
        <begin position="309"/>
        <end position="331"/>
    </location>
</feature>
<evidence type="ECO:0000256" key="4">
    <source>
        <dbReference type="ARBA" id="ARBA00022989"/>
    </source>
</evidence>
<accession>A0A9R1VGV7</accession>
<evidence type="ECO:0000256" key="6">
    <source>
        <dbReference type="SAM" id="Phobius"/>
    </source>
</evidence>
<dbReference type="InterPro" id="IPR037185">
    <property type="entry name" value="EmrE-like"/>
</dbReference>
<comment type="subcellular location">
    <subcellularLocation>
        <location evidence="1">Membrane</location>
        <topology evidence="1">Multi-pass membrane protein</topology>
    </subcellularLocation>
</comment>
<feature type="transmembrane region" description="Helical" evidence="6">
    <location>
        <begin position="214"/>
        <end position="234"/>
    </location>
</feature>
<dbReference type="Proteomes" id="UP000235145">
    <property type="component" value="Unassembled WGS sequence"/>
</dbReference>
<evidence type="ECO:0000313" key="8">
    <source>
        <dbReference type="EMBL" id="KAJ0205970.1"/>
    </source>
</evidence>
<evidence type="ECO:0000259" key="7">
    <source>
        <dbReference type="Pfam" id="PF00892"/>
    </source>
</evidence>
<keyword evidence="9" id="KW-1185">Reference proteome</keyword>
<keyword evidence="3 6" id="KW-0812">Transmembrane</keyword>
<protein>
    <recommendedName>
        <fullName evidence="7">EamA domain-containing protein</fullName>
    </recommendedName>
</protein>
<dbReference type="SUPFAM" id="SSF103481">
    <property type="entry name" value="Multidrug resistance efflux transporter EmrE"/>
    <property type="match status" value="1"/>
</dbReference>
<dbReference type="Gene3D" id="1.10.3730.20">
    <property type="match status" value="1"/>
</dbReference>
<evidence type="ECO:0000256" key="3">
    <source>
        <dbReference type="ARBA" id="ARBA00022692"/>
    </source>
</evidence>
<dbReference type="OrthoDB" id="306876at2759"/>
<dbReference type="AlphaFoldDB" id="A0A9R1VGV7"/>